<dbReference type="EMBL" id="MCGR01000143">
    <property type="protein sequence ID" value="ORY40077.1"/>
    <property type="molecule type" value="Genomic_DNA"/>
</dbReference>
<feature type="region of interest" description="Disordered" evidence="1">
    <location>
        <begin position="139"/>
        <end position="195"/>
    </location>
</feature>
<protein>
    <submittedName>
        <fullName evidence="2">Uncharacterized protein</fullName>
    </submittedName>
</protein>
<evidence type="ECO:0000313" key="3">
    <source>
        <dbReference type="Proteomes" id="UP000193467"/>
    </source>
</evidence>
<proteinExistence type="predicted"/>
<gene>
    <name evidence="2" type="ORF">BCR35DRAFT_336511</name>
</gene>
<keyword evidence="3" id="KW-1185">Reference proteome</keyword>
<organism evidence="2 3">
    <name type="scientific">Leucosporidium creatinivorum</name>
    <dbReference type="NCBI Taxonomy" id="106004"/>
    <lineage>
        <taxon>Eukaryota</taxon>
        <taxon>Fungi</taxon>
        <taxon>Dikarya</taxon>
        <taxon>Basidiomycota</taxon>
        <taxon>Pucciniomycotina</taxon>
        <taxon>Microbotryomycetes</taxon>
        <taxon>Leucosporidiales</taxon>
        <taxon>Leucosporidium</taxon>
    </lineage>
</organism>
<evidence type="ECO:0000256" key="1">
    <source>
        <dbReference type="SAM" id="MobiDB-lite"/>
    </source>
</evidence>
<feature type="compositionally biased region" description="Polar residues" evidence="1">
    <location>
        <begin position="172"/>
        <end position="185"/>
    </location>
</feature>
<comment type="caution">
    <text evidence="2">The sequence shown here is derived from an EMBL/GenBank/DDBJ whole genome shotgun (WGS) entry which is preliminary data.</text>
</comment>
<dbReference type="AlphaFoldDB" id="A0A1Y2BZM2"/>
<reference evidence="2 3" key="1">
    <citation type="submission" date="2016-07" db="EMBL/GenBank/DDBJ databases">
        <title>Pervasive Adenine N6-methylation of Active Genes in Fungi.</title>
        <authorList>
            <consortium name="DOE Joint Genome Institute"/>
            <person name="Mondo S.J."/>
            <person name="Dannebaum R.O."/>
            <person name="Kuo R.C."/>
            <person name="Labutti K."/>
            <person name="Haridas S."/>
            <person name="Kuo A."/>
            <person name="Salamov A."/>
            <person name="Ahrendt S.R."/>
            <person name="Lipzen A."/>
            <person name="Sullivan W."/>
            <person name="Andreopoulos W.B."/>
            <person name="Clum A."/>
            <person name="Lindquist E."/>
            <person name="Daum C."/>
            <person name="Ramamoorthy G.K."/>
            <person name="Gryganskyi A."/>
            <person name="Culley D."/>
            <person name="Magnuson J.K."/>
            <person name="James T.Y."/>
            <person name="O'Malley M.A."/>
            <person name="Stajich J.E."/>
            <person name="Spatafora J.W."/>
            <person name="Visel A."/>
            <person name="Grigoriev I.V."/>
        </authorList>
    </citation>
    <scope>NUCLEOTIDE SEQUENCE [LARGE SCALE GENOMIC DNA]</scope>
    <source>
        <strain evidence="2 3">62-1032</strain>
    </source>
</reference>
<dbReference type="Proteomes" id="UP000193467">
    <property type="component" value="Unassembled WGS sequence"/>
</dbReference>
<evidence type="ECO:0000313" key="2">
    <source>
        <dbReference type="EMBL" id="ORY40077.1"/>
    </source>
</evidence>
<sequence length="290" mass="30825">MGAPHYLELEMISSSDPSVSTHNTLQNMNFNIIYDALASSHPDFPSPPNQQISLLSLDLSSFSSSAIAACTPEGQLSLKAVYKGTVLGLRWLHVPPEERAKGRYAQTEWKRVQVKFVSVEEGQRFVDAVKGVCPVKLADGATDGGQQPPSPKKSKIPKAGEAASPQARASIDGTSMQDCSLTDPTSKPPAPIPAPSAAAVQLLPAPAPFFPRSATISTGAASRPLPPSVAALLPKLANTIESQRNSAEQDRTSLELAEMDDESFGALFAEIIAEEGFEKLVERVQGHLKG</sequence>
<dbReference type="OrthoDB" id="2530060at2759"/>
<name>A0A1Y2BZM2_9BASI</name>
<dbReference type="InParanoid" id="A0A1Y2BZM2"/>
<accession>A0A1Y2BZM2</accession>